<comment type="catalytic activity">
    <reaction evidence="5 6 8">
        <text>L-histidine = trans-urocanate + NH4(+)</text>
        <dbReference type="Rhea" id="RHEA:21232"/>
        <dbReference type="ChEBI" id="CHEBI:17771"/>
        <dbReference type="ChEBI" id="CHEBI:28938"/>
        <dbReference type="ChEBI" id="CHEBI:57595"/>
        <dbReference type="EC" id="4.3.1.3"/>
    </reaction>
</comment>
<dbReference type="EMBL" id="CP017174">
    <property type="protein sequence ID" value="QDE68549.1"/>
    <property type="molecule type" value="Genomic_DNA"/>
</dbReference>
<dbReference type="InterPro" id="IPR005921">
    <property type="entry name" value="HutH"/>
</dbReference>
<dbReference type="FunFam" id="1.10.275.10:FF:000005">
    <property type="entry name" value="Histidine ammonia-lyase"/>
    <property type="match status" value="1"/>
</dbReference>
<dbReference type="InterPro" id="IPR024083">
    <property type="entry name" value="Fumarase/histidase_N"/>
</dbReference>
<dbReference type="InterPro" id="IPR022313">
    <property type="entry name" value="Phe/His_NH3-lyase_AS"/>
</dbReference>
<evidence type="ECO:0000256" key="6">
    <source>
        <dbReference type="HAMAP-Rule" id="MF_00229"/>
    </source>
</evidence>
<evidence type="ECO:0000256" key="8">
    <source>
        <dbReference type="RuleBase" id="RU004479"/>
    </source>
</evidence>
<comment type="subcellular location">
    <subcellularLocation>
        <location evidence="6 9">Cytoplasm</location>
    </subcellularLocation>
</comment>
<dbReference type="NCBIfam" id="TIGR01225">
    <property type="entry name" value="hutH"/>
    <property type="match status" value="1"/>
</dbReference>
<dbReference type="CDD" id="cd00332">
    <property type="entry name" value="PAL-HAL"/>
    <property type="match status" value="1"/>
</dbReference>
<evidence type="ECO:0000256" key="7">
    <source>
        <dbReference type="RuleBase" id="RU003954"/>
    </source>
</evidence>
<comment type="PTM">
    <text evidence="6">Contains an active site 4-methylidene-imidazol-5-one (MIO), which is formed autocatalytically by cyclization and dehydration of residues Ala-Ser-Gly.</text>
</comment>
<evidence type="ECO:0000256" key="3">
    <source>
        <dbReference type="ARBA" id="ARBA00022808"/>
    </source>
</evidence>
<evidence type="ECO:0000256" key="4">
    <source>
        <dbReference type="ARBA" id="ARBA00023239"/>
    </source>
</evidence>
<accession>A0AAE6G0T7</accession>
<dbReference type="PROSITE" id="PS00488">
    <property type="entry name" value="PAL_HISTIDASE"/>
    <property type="match status" value="1"/>
</dbReference>
<dbReference type="GO" id="GO:0006548">
    <property type="term" value="P:L-histidine catabolic process"/>
    <property type="evidence" value="ECO:0007669"/>
    <property type="project" value="UniProtKB-UniRule"/>
</dbReference>
<feature type="cross-link" description="5-imidazolinone (Ala-Gly)" evidence="6">
    <location>
        <begin position="145"/>
        <end position="147"/>
    </location>
</feature>
<dbReference type="HAMAP" id="MF_00229">
    <property type="entry name" value="His_ammonia_lyase"/>
    <property type="match status" value="1"/>
</dbReference>
<evidence type="ECO:0000313" key="10">
    <source>
        <dbReference type="EMBL" id="QDE68549.1"/>
    </source>
</evidence>
<proteinExistence type="inferred from homology"/>
<reference evidence="10 11" key="1">
    <citation type="journal article" date="2019" name="Science">
        <title>Social genes are selection hotspots in kin groups of a soil microbe.</title>
        <authorList>
            <person name="Wielgoss S."/>
            <person name="Wolfensberger R."/>
            <person name="Sun L."/>
            <person name="Fiegna F."/>
            <person name="Velicer G.J."/>
        </authorList>
    </citation>
    <scope>NUCLEOTIDE SEQUENCE [LARGE SCALE GENOMIC DNA]</scope>
    <source>
        <strain evidence="10 11">MC3.5.9c15</strain>
    </source>
</reference>
<dbReference type="InterPro" id="IPR008948">
    <property type="entry name" value="L-Aspartase-like"/>
</dbReference>
<dbReference type="Gene3D" id="1.10.275.10">
    <property type="entry name" value="Fumarase/aspartase (N-terminal domain)"/>
    <property type="match status" value="1"/>
</dbReference>
<dbReference type="RefSeq" id="WP_140791431.1">
    <property type="nucleotide sequence ID" value="NZ_CP017169.1"/>
</dbReference>
<keyword evidence="4 6" id="KW-0456">Lyase</keyword>
<dbReference type="AlphaFoldDB" id="A0AAE6G0T7"/>
<dbReference type="NCBIfam" id="NF006871">
    <property type="entry name" value="PRK09367.1"/>
    <property type="match status" value="1"/>
</dbReference>
<comment type="pathway">
    <text evidence="1 6 8">Amino-acid degradation; L-histidine degradation into L-glutamate; N-formimidoyl-L-glutamate from L-histidine: step 1/3.</text>
</comment>
<protein>
    <recommendedName>
        <fullName evidence="2 6">Histidine ammonia-lyase</fullName>
        <shortName evidence="6">Histidase</shortName>
        <ecNumber evidence="2 6">4.3.1.3</ecNumber>
    </recommendedName>
</protein>
<evidence type="ECO:0000256" key="2">
    <source>
        <dbReference type="ARBA" id="ARBA00012994"/>
    </source>
</evidence>
<dbReference type="SUPFAM" id="SSF48557">
    <property type="entry name" value="L-aspartase-like"/>
    <property type="match status" value="1"/>
</dbReference>
<dbReference type="Pfam" id="PF00221">
    <property type="entry name" value="Lyase_aromatic"/>
    <property type="match status" value="1"/>
</dbReference>
<evidence type="ECO:0000256" key="1">
    <source>
        <dbReference type="ARBA" id="ARBA00005113"/>
    </source>
</evidence>
<sequence>MSRPRILIDGDTLKLEEILQVARNEATVELSPDAATRVRASRALVDRVAAGDTPAYGINTGFGTLAEVRIDKKDLRDLQRNLILSHACGVGTPLPLPEARALLLLRCNVLAKGYSGIRMETLALALDMLNRDVVPVVPERGSVGASGDLAPLAHLALVFIGEGEAFHQGQRMPAKQALERAGLQPVVLEAKEGLALVNGTQAMCAVGTLLQLRAESLADIADVAGAMTLEGLLGSHKPFIPEIHDVRAHPGQKDVAAHLRRILVDSELVESHVNCSKVQDPYSLRCMPQVHGAAREGIAFSRRILEVEVNSATDNPLVFADTERIVSGGNFHGQPISLAMDVVAMALTQLSSISERRVEQLVNPSLSNLPAFLAKNSGLNSGFMIAQVTSAALVAESRVLSHPASVDSIPSSAGREDHVSMGMTAALKGRQVSDFARSCLAIEILVAAQALDFRLPLKPGKGALAAYELVRSKVPHMDKDRELHRDIEAVSQLVDSGELLAAVRSATA</sequence>
<dbReference type="Proteomes" id="UP000320179">
    <property type="component" value="Chromosome"/>
</dbReference>
<dbReference type="PANTHER" id="PTHR10362">
    <property type="entry name" value="HISTIDINE AMMONIA-LYASE"/>
    <property type="match status" value="1"/>
</dbReference>
<dbReference type="GO" id="GO:0005737">
    <property type="term" value="C:cytoplasm"/>
    <property type="evidence" value="ECO:0007669"/>
    <property type="project" value="UniProtKB-SubCell"/>
</dbReference>
<dbReference type="GO" id="GO:0004397">
    <property type="term" value="F:histidine ammonia-lyase activity"/>
    <property type="evidence" value="ECO:0007669"/>
    <property type="project" value="UniProtKB-UniRule"/>
</dbReference>
<dbReference type="EC" id="4.3.1.3" evidence="2 6"/>
<organism evidence="10 11">
    <name type="scientific">Myxococcus xanthus</name>
    <dbReference type="NCBI Taxonomy" id="34"/>
    <lineage>
        <taxon>Bacteria</taxon>
        <taxon>Pseudomonadati</taxon>
        <taxon>Myxococcota</taxon>
        <taxon>Myxococcia</taxon>
        <taxon>Myxococcales</taxon>
        <taxon>Cystobacterineae</taxon>
        <taxon>Myxococcaceae</taxon>
        <taxon>Myxococcus</taxon>
    </lineage>
</organism>
<feature type="modified residue" description="2,3-didehydroalanine (Ser)" evidence="6">
    <location>
        <position position="146"/>
    </location>
</feature>
<dbReference type="Gene3D" id="1.20.200.10">
    <property type="entry name" value="Fumarase/aspartase (Central domain)"/>
    <property type="match status" value="1"/>
</dbReference>
<name>A0AAE6G0T7_MYXXA</name>
<keyword evidence="6" id="KW-0963">Cytoplasm</keyword>
<gene>
    <name evidence="6" type="primary">hutH</name>
    <name evidence="10" type="ORF">BHS09_17025</name>
</gene>
<evidence type="ECO:0000256" key="9">
    <source>
        <dbReference type="RuleBase" id="RU004480"/>
    </source>
</evidence>
<dbReference type="InterPro" id="IPR001106">
    <property type="entry name" value="Aromatic_Lyase"/>
</dbReference>
<evidence type="ECO:0000313" key="11">
    <source>
        <dbReference type="Proteomes" id="UP000320179"/>
    </source>
</evidence>
<dbReference type="FunFam" id="1.20.200.10:FF:000003">
    <property type="entry name" value="Histidine ammonia-lyase"/>
    <property type="match status" value="1"/>
</dbReference>
<keyword evidence="3 6" id="KW-0369">Histidine metabolism</keyword>
<comment type="similarity">
    <text evidence="6 7">Belongs to the PAL/histidase family.</text>
</comment>
<evidence type="ECO:0000256" key="5">
    <source>
        <dbReference type="ARBA" id="ARBA00049269"/>
    </source>
</evidence>